<dbReference type="CDD" id="cd01097">
    <property type="entry name" value="Tetrahydromethanopterin_reductase"/>
    <property type="match status" value="1"/>
</dbReference>
<gene>
    <name evidence="2" type="ORF">HOP40_21590</name>
</gene>
<dbReference type="Gene3D" id="3.20.20.30">
    <property type="entry name" value="Luciferase-like domain"/>
    <property type="match status" value="1"/>
</dbReference>
<dbReference type="Proteomes" id="UP000505377">
    <property type="component" value="Chromosome"/>
</dbReference>
<dbReference type="NCBIfam" id="TIGR03617">
    <property type="entry name" value="F420_MSMEG_2256"/>
    <property type="match status" value="1"/>
</dbReference>
<dbReference type="InterPro" id="IPR011251">
    <property type="entry name" value="Luciferase-like_dom"/>
</dbReference>
<dbReference type="InterPro" id="IPR050564">
    <property type="entry name" value="F420-G6PD/mer"/>
</dbReference>
<proteinExistence type="predicted"/>
<evidence type="ECO:0000313" key="3">
    <source>
        <dbReference type="Proteomes" id="UP000505377"/>
    </source>
</evidence>
<dbReference type="SUPFAM" id="SSF51679">
    <property type="entry name" value="Bacterial luciferase-like"/>
    <property type="match status" value="1"/>
</dbReference>
<evidence type="ECO:0000259" key="1">
    <source>
        <dbReference type="Pfam" id="PF00296"/>
    </source>
</evidence>
<reference evidence="2 3" key="1">
    <citation type="submission" date="2020-05" db="EMBL/GenBank/DDBJ databases">
        <authorList>
            <person name="Mo P."/>
        </authorList>
    </citation>
    <scope>NUCLEOTIDE SEQUENCE [LARGE SCALE GENOMIC DNA]</scope>
    <source>
        <strain evidence="2 3">Gen01</strain>
    </source>
</reference>
<dbReference type="Pfam" id="PF00296">
    <property type="entry name" value="Bac_luciferase"/>
    <property type="match status" value="1"/>
</dbReference>
<dbReference type="InterPro" id="IPR019919">
    <property type="entry name" value="Lucif-like_OxRdtase_MSMEG_2256"/>
</dbReference>
<dbReference type="GO" id="GO:0016705">
    <property type="term" value="F:oxidoreductase activity, acting on paired donors, with incorporation or reduction of molecular oxygen"/>
    <property type="evidence" value="ECO:0007669"/>
    <property type="project" value="InterPro"/>
</dbReference>
<keyword evidence="3" id="KW-1185">Reference proteome</keyword>
<dbReference type="InterPro" id="IPR036661">
    <property type="entry name" value="Luciferase-like_sf"/>
</dbReference>
<keyword evidence="2" id="KW-0560">Oxidoreductase</keyword>
<protein>
    <submittedName>
        <fullName evidence="2">TIGR03617 family F420-dependent LLM class oxidoreductase</fullName>
        <ecNumber evidence="2">1.-.-.-</ecNumber>
    </submittedName>
</protein>
<dbReference type="RefSeq" id="WP_172161392.1">
    <property type="nucleotide sequence ID" value="NZ_CP053564.1"/>
</dbReference>
<feature type="domain" description="Luciferase-like" evidence="1">
    <location>
        <begin position="10"/>
        <end position="300"/>
    </location>
</feature>
<accession>A0A6M6JJ41</accession>
<dbReference type="PANTHER" id="PTHR43244">
    <property type="match status" value="1"/>
</dbReference>
<dbReference type="EC" id="1.-.-.-" evidence="2"/>
<organism evidence="2 3">
    <name type="scientific">Pseudonocardia broussonetiae</name>
    <dbReference type="NCBI Taxonomy" id="2736640"/>
    <lineage>
        <taxon>Bacteria</taxon>
        <taxon>Bacillati</taxon>
        <taxon>Actinomycetota</taxon>
        <taxon>Actinomycetes</taxon>
        <taxon>Pseudonocardiales</taxon>
        <taxon>Pseudonocardiaceae</taxon>
        <taxon>Pseudonocardia</taxon>
    </lineage>
</organism>
<evidence type="ECO:0000313" key="2">
    <source>
        <dbReference type="EMBL" id="QJY48068.1"/>
    </source>
</evidence>
<dbReference type="AlphaFoldDB" id="A0A6M6JJ41"/>
<dbReference type="EMBL" id="CP053564">
    <property type="protein sequence ID" value="QJY48068.1"/>
    <property type="molecule type" value="Genomic_DNA"/>
</dbReference>
<sequence length="330" mass="36367">MQIDVRVRNPLEFIGDDARLAEELGVDGVLNAEIEEDPFPGLALAAARTERVAFGPAVAVAFARTPMTVAYPAYHLQRFSRGRFVLGLGSQIRPHVERRYGMPWSRPAARMKEFVSALHAIWRTWDTGEPLDFRGEFYTHTLMAPMMSPTRNGSGPPKVFLAAVGPQMLRVTGEVADGLFPHAFVTERYLREVIVPTVREGQRAAGRPDDAVEIAVSSLIATDEAEFEAARAQIAFYASTLAYRPVLDLHGWGALQDELHPLSKQGRWGEMTPLVPDEVVRAMTVTGSDAEIATGLRTRFTGVADRLNFYVPGDVPPPGRYAGLIAELKR</sequence>
<dbReference type="PANTHER" id="PTHR43244:SF2">
    <property type="entry name" value="CONSERVED HYPOTHETICAL ALANINE AND PROLINE-RICH PROTEIN"/>
    <property type="match status" value="1"/>
</dbReference>
<name>A0A6M6JJ41_9PSEU</name>
<dbReference type="KEGG" id="pbro:HOP40_21590"/>